<protein>
    <submittedName>
        <fullName evidence="1">Uncharacterized protein</fullName>
    </submittedName>
</protein>
<gene>
    <name evidence="1" type="ORF">CDL15_Pgr009263</name>
</gene>
<proteinExistence type="predicted"/>
<dbReference type="AlphaFoldDB" id="A0A218WW39"/>
<name>A0A218WW39_PUNGR</name>
<dbReference type="Proteomes" id="UP000197138">
    <property type="component" value="Unassembled WGS sequence"/>
</dbReference>
<organism evidence="1 2">
    <name type="scientific">Punica granatum</name>
    <name type="common">Pomegranate</name>
    <dbReference type="NCBI Taxonomy" id="22663"/>
    <lineage>
        <taxon>Eukaryota</taxon>
        <taxon>Viridiplantae</taxon>
        <taxon>Streptophyta</taxon>
        <taxon>Embryophyta</taxon>
        <taxon>Tracheophyta</taxon>
        <taxon>Spermatophyta</taxon>
        <taxon>Magnoliopsida</taxon>
        <taxon>eudicotyledons</taxon>
        <taxon>Gunneridae</taxon>
        <taxon>Pentapetalae</taxon>
        <taxon>rosids</taxon>
        <taxon>malvids</taxon>
        <taxon>Myrtales</taxon>
        <taxon>Lythraceae</taxon>
        <taxon>Punica</taxon>
    </lineage>
</organism>
<evidence type="ECO:0000313" key="2">
    <source>
        <dbReference type="Proteomes" id="UP000197138"/>
    </source>
</evidence>
<sequence>METFTSMFNGLLDRIRLRLRRLGTSWSDPFPIEVKGEGSHRVLIERQREENFALEKKLTVLKESWRGGAEVVLLSCDGGAVMRGRKLEVLVRGRN</sequence>
<comment type="caution">
    <text evidence="1">The sequence shown here is derived from an EMBL/GenBank/DDBJ whole genome shotgun (WGS) entry which is preliminary data.</text>
</comment>
<reference evidence="2" key="1">
    <citation type="journal article" date="2017" name="Plant J.">
        <title>The pomegranate (Punica granatum L.) genome and the genomics of punicalagin biosynthesis.</title>
        <authorList>
            <person name="Qin G."/>
            <person name="Xu C."/>
            <person name="Ming R."/>
            <person name="Tang H."/>
            <person name="Guyot R."/>
            <person name="Kramer E.M."/>
            <person name="Hu Y."/>
            <person name="Yi X."/>
            <person name="Qi Y."/>
            <person name="Xu X."/>
            <person name="Gao Z."/>
            <person name="Pan H."/>
            <person name="Jian J."/>
            <person name="Tian Y."/>
            <person name="Yue Z."/>
            <person name="Xu Y."/>
        </authorList>
    </citation>
    <scope>NUCLEOTIDE SEQUENCE [LARGE SCALE GENOMIC DNA]</scope>
    <source>
        <strain evidence="2">cv. Dabenzi</strain>
    </source>
</reference>
<evidence type="ECO:0000313" key="1">
    <source>
        <dbReference type="EMBL" id="OWM76698.1"/>
    </source>
</evidence>
<dbReference type="EMBL" id="MTKT01003159">
    <property type="protein sequence ID" value="OWM76698.1"/>
    <property type="molecule type" value="Genomic_DNA"/>
</dbReference>
<accession>A0A218WW39</accession>